<dbReference type="OrthoDB" id="2339329at2"/>
<evidence type="ECO:0000256" key="5">
    <source>
        <dbReference type="RuleBase" id="RU003690"/>
    </source>
</evidence>
<reference evidence="7 8" key="1">
    <citation type="submission" date="2007-08" db="EMBL/GenBank/DDBJ databases">
        <title>Complete sequence of Thermotoga lettingae TMO.</title>
        <authorList>
            <consortium name="US DOE Joint Genome Institute"/>
            <person name="Copeland A."/>
            <person name="Lucas S."/>
            <person name="Lapidus A."/>
            <person name="Barry K."/>
            <person name="Glavina del Rio T."/>
            <person name="Dalin E."/>
            <person name="Tice H."/>
            <person name="Pitluck S."/>
            <person name="Foster B."/>
            <person name="Bruce D."/>
            <person name="Schmutz J."/>
            <person name="Larimer F."/>
            <person name="Land M."/>
            <person name="Hauser L."/>
            <person name="Kyrpides N."/>
            <person name="Mikhailova N."/>
            <person name="Nelson K."/>
            <person name="Gogarten J.P."/>
            <person name="Noll K."/>
            <person name="Richardson P."/>
        </authorList>
    </citation>
    <scope>NUCLEOTIDE SEQUENCE [LARGE SCALE GENOMIC DNA]</scope>
    <source>
        <strain evidence="8">ATCC BAA-301 / DSM 14385 / NBRC 107922 / TMO</strain>
    </source>
</reference>
<name>A8F6V8_PSELT</name>
<dbReference type="AlphaFoldDB" id="A8F6V8"/>
<organism evidence="7 8">
    <name type="scientific">Pseudothermotoga lettingae (strain ATCC BAA-301 / DSM 14385 / NBRC 107922 / TMO)</name>
    <name type="common">Thermotoga lettingae</name>
    <dbReference type="NCBI Taxonomy" id="416591"/>
    <lineage>
        <taxon>Bacteria</taxon>
        <taxon>Thermotogati</taxon>
        <taxon>Thermotogota</taxon>
        <taxon>Thermotogae</taxon>
        <taxon>Thermotogales</taxon>
        <taxon>Thermotogaceae</taxon>
        <taxon>Pseudothermotoga</taxon>
    </lineage>
</organism>
<evidence type="ECO:0000256" key="4">
    <source>
        <dbReference type="PROSITE-ProRule" id="PRU10055"/>
    </source>
</evidence>
<dbReference type="PROSITE" id="PS00653">
    <property type="entry name" value="GLYCOSYL_HYDROL_F1_2"/>
    <property type="match status" value="1"/>
</dbReference>
<dbReference type="PANTHER" id="PTHR10353:SF209">
    <property type="entry name" value="GALACTOLIPID GALACTOSYLTRANSFERASE SFR2, CHLOROPLASTIC"/>
    <property type="match status" value="1"/>
</dbReference>
<dbReference type="InterPro" id="IPR017853">
    <property type="entry name" value="GH"/>
</dbReference>
<protein>
    <submittedName>
        <fullName evidence="7">Glycoside hydrolase family 1</fullName>
    </submittedName>
</protein>
<dbReference type="STRING" id="416591.Tlet_1335"/>
<dbReference type="Gene3D" id="3.20.20.80">
    <property type="entry name" value="Glycosidases"/>
    <property type="match status" value="1"/>
</dbReference>
<dbReference type="CAZy" id="GH1">
    <property type="family name" value="Glycoside Hydrolase Family 1"/>
</dbReference>
<dbReference type="EMBL" id="CP000812">
    <property type="protein sequence ID" value="ABV33892.1"/>
    <property type="molecule type" value="Genomic_DNA"/>
</dbReference>
<dbReference type="RefSeq" id="WP_012003368.1">
    <property type="nucleotide sequence ID" value="NC_009828.1"/>
</dbReference>
<evidence type="ECO:0000256" key="2">
    <source>
        <dbReference type="ARBA" id="ARBA00022801"/>
    </source>
</evidence>
<proteinExistence type="inferred from homology"/>
<keyword evidence="2 6" id="KW-0378">Hydrolase</keyword>
<dbReference type="PRINTS" id="PR00131">
    <property type="entry name" value="GLHYDRLASE1"/>
</dbReference>
<dbReference type="Proteomes" id="UP000002016">
    <property type="component" value="Chromosome"/>
</dbReference>
<evidence type="ECO:0000313" key="8">
    <source>
        <dbReference type="Proteomes" id="UP000002016"/>
    </source>
</evidence>
<dbReference type="GO" id="GO:0008422">
    <property type="term" value="F:beta-glucosidase activity"/>
    <property type="evidence" value="ECO:0007669"/>
    <property type="project" value="TreeGrafter"/>
</dbReference>
<dbReference type="PROSITE" id="PS00572">
    <property type="entry name" value="GLYCOSYL_HYDROL_F1_1"/>
    <property type="match status" value="1"/>
</dbReference>
<dbReference type="eggNOG" id="COG2723">
    <property type="taxonomic scope" value="Bacteria"/>
</dbReference>
<dbReference type="InterPro" id="IPR033132">
    <property type="entry name" value="GH_1_N_CS"/>
</dbReference>
<dbReference type="KEGG" id="tle:Tlet_1335"/>
<dbReference type="NCBIfam" id="NF041004">
    <property type="entry name" value="Beta_gal_BgaS"/>
    <property type="match status" value="1"/>
</dbReference>
<evidence type="ECO:0000313" key="7">
    <source>
        <dbReference type="EMBL" id="ABV33892.1"/>
    </source>
</evidence>
<dbReference type="HOGENOM" id="CLU_001859_1_3_0"/>
<evidence type="ECO:0000256" key="1">
    <source>
        <dbReference type="ARBA" id="ARBA00010838"/>
    </source>
</evidence>
<dbReference type="InterPro" id="IPR001360">
    <property type="entry name" value="Glyco_hydro_1"/>
</dbReference>
<evidence type="ECO:0000256" key="6">
    <source>
        <dbReference type="RuleBase" id="RU004468"/>
    </source>
</evidence>
<dbReference type="InterPro" id="IPR053427">
    <property type="entry name" value="Beta-galactosidase"/>
</dbReference>
<evidence type="ECO:0000256" key="3">
    <source>
        <dbReference type="ARBA" id="ARBA00023295"/>
    </source>
</evidence>
<feature type="active site" description="Nucleophile" evidence="4">
    <location>
        <position position="389"/>
    </location>
</feature>
<dbReference type="PANTHER" id="PTHR10353">
    <property type="entry name" value="GLYCOSYL HYDROLASE"/>
    <property type="match status" value="1"/>
</dbReference>
<comment type="similarity">
    <text evidence="1 5">Belongs to the glycosyl hydrolase 1 family.</text>
</comment>
<keyword evidence="8" id="KW-1185">Reference proteome</keyword>
<dbReference type="GO" id="GO:0005975">
    <property type="term" value="P:carbohydrate metabolic process"/>
    <property type="evidence" value="ECO:0007669"/>
    <property type="project" value="InterPro"/>
</dbReference>
<accession>A8F6V8</accession>
<dbReference type="Pfam" id="PF00232">
    <property type="entry name" value="Glyco_hydro_1"/>
    <property type="match status" value="2"/>
</dbReference>
<dbReference type="InterPro" id="IPR018120">
    <property type="entry name" value="Glyco_hydro_1_AS"/>
</dbReference>
<dbReference type="SUPFAM" id="SSF51445">
    <property type="entry name" value="(Trans)glycosidases"/>
    <property type="match status" value="1"/>
</dbReference>
<reference evidence="7 8" key="2">
    <citation type="journal article" date="2009" name="Proc. Natl. Acad. Sci. U.S.A.">
        <title>On the chimeric nature, thermophilic origin, and phylogenetic placement of the Thermotogales.</title>
        <authorList>
            <person name="Zhaxybayeva O."/>
            <person name="Swithers K.S."/>
            <person name="Lapierre P."/>
            <person name="Fournier G.P."/>
            <person name="Bickhart D.M."/>
            <person name="DeBoy R.T."/>
            <person name="Nelson K.E."/>
            <person name="Nesbo C.L."/>
            <person name="Doolittle W.F."/>
            <person name="Gogarten J.P."/>
            <person name="Noll K.M."/>
        </authorList>
    </citation>
    <scope>NUCLEOTIDE SEQUENCE [LARGE SCALE GENOMIC DNA]</scope>
    <source>
        <strain evidence="8">ATCC BAA-301 / DSM 14385 / NBRC 107922 / TMO</strain>
    </source>
</reference>
<sequence length="490" mass="56835">MFPEKFLFGASMAGFQVEMGCEKEDVDLNTDWFVWVREPENIITGAVSGHLPEYGVGYWRNYANLHQLAVDFGMNALRINIEWSRIFPKETFSISVQVKGDEQITEIGVTHEALKELDELADKNAVDHYRSILKDMKDRGLKVILNLSHFTLPLWIHDPVAVHRGKSTERTGWVNKKTVIEFAKFAAYIAWKFDDLVDMYSTMNEPNVVSQMGYIMSRFGFPPSYFDPQMYMNSLLNQAEAHARAYDAIKAISKKPVGIIYSASVYESIDNDREIEENATQLMNYSFLDMIHSGKIFFQQREDMKNKLDFLGVNYYTRTVIKRTESINFGPVSLDWTIVEGFGYNCQAGGYSRDMKPVSDFGWEIYPEGLLKVLKQMYEHYKLPIIVSENGIADFRDCLRPYYLVGHLYATEKAIEEGVDVAGYLHWSIVDNYEWARGYHMRFGLAETDYNTKKFIPRPSMYIFREIAKSHTSKIFLHYLNSPYDIWRLG</sequence>
<keyword evidence="3 6" id="KW-0326">Glycosidase</keyword>
<gene>
    <name evidence="7" type="ordered locus">Tlet_1335</name>
</gene>